<dbReference type="Pfam" id="PF00271">
    <property type="entry name" value="Helicase_C"/>
    <property type="match status" value="1"/>
</dbReference>
<organism evidence="10 11">
    <name type="scientific">Rothia mucilaginosa</name>
    <dbReference type="NCBI Taxonomy" id="43675"/>
    <lineage>
        <taxon>Bacteria</taxon>
        <taxon>Bacillati</taxon>
        <taxon>Actinomycetota</taxon>
        <taxon>Actinomycetes</taxon>
        <taxon>Micrococcales</taxon>
        <taxon>Micrococcaceae</taxon>
        <taxon>Rothia</taxon>
    </lineage>
</organism>
<dbReference type="InterPro" id="IPR012340">
    <property type="entry name" value="NA-bd_OB-fold"/>
</dbReference>
<dbReference type="PROSITE" id="PS51192">
    <property type="entry name" value="HELICASE_ATP_BIND_1"/>
    <property type="match status" value="1"/>
</dbReference>
<evidence type="ECO:0000256" key="6">
    <source>
        <dbReference type="ARBA" id="ARBA00023125"/>
    </source>
</evidence>
<keyword evidence="4 10" id="KW-0347">Helicase</keyword>
<dbReference type="GO" id="GO:0003678">
    <property type="term" value="F:DNA helicase activity"/>
    <property type="evidence" value="ECO:0007669"/>
    <property type="project" value="TreeGrafter"/>
</dbReference>
<dbReference type="GO" id="GO:0016787">
    <property type="term" value="F:hydrolase activity"/>
    <property type="evidence" value="ECO:0007669"/>
    <property type="project" value="UniProtKB-KW"/>
</dbReference>
<evidence type="ECO:0000256" key="5">
    <source>
        <dbReference type="ARBA" id="ARBA00022840"/>
    </source>
</evidence>
<evidence type="ECO:0000313" key="10">
    <source>
        <dbReference type="EMBL" id="MBF1659729.1"/>
    </source>
</evidence>
<dbReference type="Pfam" id="PF00270">
    <property type="entry name" value="DEAD"/>
    <property type="match status" value="1"/>
</dbReference>
<feature type="domain" description="Helicase ATP-binding" evidence="8">
    <location>
        <begin position="297"/>
        <end position="457"/>
    </location>
</feature>
<reference evidence="10" key="1">
    <citation type="submission" date="2020-04" db="EMBL/GenBank/DDBJ databases">
        <title>Deep metagenomics examines the oral microbiome during advanced dental caries in children, revealing novel taxa and co-occurrences with host molecules.</title>
        <authorList>
            <person name="Baker J.L."/>
            <person name="Morton J.T."/>
            <person name="Dinis M."/>
            <person name="Alvarez R."/>
            <person name="Tran N.C."/>
            <person name="Knight R."/>
            <person name="Edlund A."/>
        </authorList>
    </citation>
    <scope>NUCLEOTIDE SEQUENCE</scope>
    <source>
        <strain evidence="10">JCVI_29_bin.11</strain>
    </source>
</reference>
<evidence type="ECO:0000256" key="1">
    <source>
        <dbReference type="ARBA" id="ARBA00022741"/>
    </source>
</evidence>
<evidence type="ECO:0000256" key="7">
    <source>
        <dbReference type="ARBA" id="ARBA00023204"/>
    </source>
</evidence>
<dbReference type="PANTHER" id="PTHR47964">
    <property type="entry name" value="ATP-DEPENDENT DNA HELICASE HOMOLOG RECG, CHLOROPLASTIC"/>
    <property type="match status" value="1"/>
</dbReference>
<gene>
    <name evidence="10" type="ORF">HXO58_07835</name>
</gene>
<dbReference type="GO" id="GO:0006281">
    <property type="term" value="P:DNA repair"/>
    <property type="evidence" value="ECO:0007669"/>
    <property type="project" value="UniProtKB-KW"/>
</dbReference>
<proteinExistence type="predicted"/>
<evidence type="ECO:0000313" key="11">
    <source>
        <dbReference type="Proteomes" id="UP000713964"/>
    </source>
</evidence>
<dbReference type="InterPro" id="IPR011545">
    <property type="entry name" value="DEAD/DEAH_box_helicase_dom"/>
</dbReference>
<dbReference type="InterPro" id="IPR047112">
    <property type="entry name" value="RecG/Mfd"/>
</dbReference>
<evidence type="ECO:0000256" key="3">
    <source>
        <dbReference type="ARBA" id="ARBA00022801"/>
    </source>
</evidence>
<evidence type="ECO:0000256" key="4">
    <source>
        <dbReference type="ARBA" id="ARBA00022806"/>
    </source>
</evidence>
<dbReference type="GO" id="GO:0005524">
    <property type="term" value="F:ATP binding"/>
    <property type="evidence" value="ECO:0007669"/>
    <property type="project" value="UniProtKB-KW"/>
</dbReference>
<feature type="domain" description="Helicase C-terminal" evidence="9">
    <location>
        <begin position="495"/>
        <end position="657"/>
    </location>
</feature>
<dbReference type="Gene3D" id="3.40.50.300">
    <property type="entry name" value="P-loop containing nucleotide triphosphate hydrolases"/>
    <property type="match status" value="2"/>
</dbReference>
<dbReference type="SUPFAM" id="SSF52540">
    <property type="entry name" value="P-loop containing nucleoside triphosphate hydrolases"/>
    <property type="match status" value="2"/>
</dbReference>
<keyword evidence="5" id="KW-0067">ATP-binding</keyword>
<dbReference type="InterPro" id="IPR014001">
    <property type="entry name" value="Helicase_ATP-bd"/>
</dbReference>
<keyword evidence="3" id="KW-0378">Hydrolase</keyword>
<dbReference type="SUPFAM" id="SSF50249">
    <property type="entry name" value="Nucleic acid-binding proteins"/>
    <property type="match status" value="1"/>
</dbReference>
<keyword evidence="7" id="KW-0234">DNA repair</keyword>
<evidence type="ECO:0000259" key="8">
    <source>
        <dbReference type="PROSITE" id="PS51192"/>
    </source>
</evidence>
<keyword evidence="2" id="KW-0227">DNA damage</keyword>
<evidence type="ECO:0000256" key="2">
    <source>
        <dbReference type="ARBA" id="ARBA00022763"/>
    </source>
</evidence>
<evidence type="ECO:0000259" key="9">
    <source>
        <dbReference type="PROSITE" id="PS51194"/>
    </source>
</evidence>
<name>A0A930PRQ8_9MICC</name>
<comment type="caution">
    <text evidence="10">The sequence shown here is derived from an EMBL/GenBank/DDBJ whole genome shotgun (WGS) entry which is preliminary data.</text>
</comment>
<dbReference type="GO" id="GO:0003677">
    <property type="term" value="F:DNA binding"/>
    <property type="evidence" value="ECO:0007669"/>
    <property type="project" value="UniProtKB-KW"/>
</dbReference>
<keyword evidence="1" id="KW-0547">Nucleotide-binding</keyword>
<accession>A0A930PRQ8</accession>
<dbReference type="EMBL" id="JABZXL010000024">
    <property type="protein sequence ID" value="MBF1659729.1"/>
    <property type="molecule type" value="Genomic_DNA"/>
</dbReference>
<dbReference type="SMART" id="SM00490">
    <property type="entry name" value="HELICc"/>
    <property type="match status" value="1"/>
</dbReference>
<sequence length="723" mass="78715">MTLPTLLTDPFNDVLRPHQLRSGDTPLWACLPEETASAMESHLGLHTLADLRDYYPRRYTTNGPLVNPAPHHLNQPITCYVTVTSKRLKATRTGRKMLLVTGTTDDGHTPGHAPVTITFFNGFEASKDITAGERLLISGTLTTGYSGAGYTIDKPIYEKAPLLLLQPVTATYPATKKVPAATIAAAVAHLIPTLSPEPDYLPQYLRARHHLMSLGEAHQKIHLPSTQEQAAAARTRLTYDEAFAMQLTLAQTRHRNAATSAYPLTKTAGGVLDEYVRSLPYSLTDGQKAAVSEILAGQSNPHPLNALLLGDVGAGKTTVAAFALLHAAHNGYTSALIAPTEVLAEQHYESFRKSLPGSLTIHLLTGSTDPEQARAIREHIKSGVPSIVIGTHALFSRRIKWPNLAVVVIDEQHRFGVAQRDTFNKLPTRPHTLNMTATPIPRSVAMTTYGDLKIIKLPGLPAGRQPIKTHVISPHTAPDQYQRMWAHIAHEAAAGHQAFIVGAKIDPGDPNPETDPNTASTTPHTVWEIAQELTRQCPTLTYSVLHGKMSSEEKQAIMDDFAANKTHVLISTTVIEVGVNVPNATVMAIMNAERFGAAQLHQLRGRVGRGGHHGYCYLITYANPETDTTSQTRLYAIASTLDGTRIAEIDLQTRGEGQIIGTRQAGNNGLKLLTLNNTPLIRKARHDATELINQDPHLHLYPALAAWLYKHPIYQGGSALART</sequence>
<keyword evidence="6" id="KW-0238">DNA-binding</keyword>
<dbReference type="InterPro" id="IPR027417">
    <property type="entry name" value="P-loop_NTPase"/>
</dbReference>
<dbReference type="Proteomes" id="UP000713964">
    <property type="component" value="Unassembled WGS sequence"/>
</dbReference>
<dbReference type="PANTHER" id="PTHR47964:SF1">
    <property type="entry name" value="ATP-DEPENDENT DNA HELICASE HOMOLOG RECG, CHLOROPLASTIC"/>
    <property type="match status" value="1"/>
</dbReference>
<dbReference type="AlphaFoldDB" id="A0A930PRQ8"/>
<dbReference type="PROSITE" id="PS51194">
    <property type="entry name" value="HELICASE_CTER"/>
    <property type="match status" value="1"/>
</dbReference>
<dbReference type="SMART" id="SM00487">
    <property type="entry name" value="DEXDc"/>
    <property type="match status" value="1"/>
</dbReference>
<protein>
    <submittedName>
        <fullName evidence="10">ATP-dependent DNA helicase RecG</fullName>
    </submittedName>
</protein>
<dbReference type="InterPro" id="IPR001650">
    <property type="entry name" value="Helicase_C-like"/>
</dbReference>